<dbReference type="RefSeq" id="WP_115881503.1">
    <property type="nucleotide sequence ID" value="NZ_QTTQ01000011.1"/>
</dbReference>
<dbReference type="Pfam" id="PF18962">
    <property type="entry name" value="Por_Secre_tail"/>
    <property type="match status" value="1"/>
</dbReference>
<proteinExistence type="predicted"/>
<dbReference type="Gene3D" id="3.20.20.80">
    <property type="entry name" value="Glycosidases"/>
    <property type="match status" value="1"/>
</dbReference>
<dbReference type="GO" id="GO:0030246">
    <property type="term" value="F:carbohydrate binding"/>
    <property type="evidence" value="ECO:0007669"/>
    <property type="project" value="InterPro"/>
</dbReference>
<dbReference type="SUPFAM" id="SSF49785">
    <property type="entry name" value="Galactose-binding domain-like"/>
    <property type="match status" value="1"/>
</dbReference>
<dbReference type="InterPro" id="IPR005084">
    <property type="entry name" value="CBM6"/>
</dbReference>
<evidence type="ECO:0000313" key="3">
    <source>
        <dbReference type="EMBL" id="REE80763.1"/>
    </source>
</evidence>
<dbReference type="Proteomes" id="UP000256429">
    <property type="component" value="Unassembled WGS sequence"/>
</dbReference>
<sequence>MTHLKNIVVTVVLLILFNQGFAQNKSYKRGVSYGYHSINDMQKASENISWWYNWGVEPDAAIRDTYQNYNVDFAPMAWNQLGIEPAKNWVSQDTNVKYILGFNEPNFIEQANMTPSESALAWAELQAVAEEFNLKTVGPAVNYCGVCVEENGTAYNDPFVYLDDFFEACTGCEVDYIALHWYGGGNSIVGYVNEARKYGKPIWVTEFASGDTSNPVENVEEQINYLAGTVNFLERDPDVYRYAWFIGRTNSGADAYPYIDLYGADGELTDLGKMYMDIPVYDPDYKFQIPGRIEAEEYYLMSGLFAEITKDTNGFLNLGWTDNNDWATYKINVSETGVYNLRTRVSGSNTGIIDFLIDGISAVIVNTPNTGGWQNWQTITSQIELTAGEHLLKMDIKDAGFNINWIDISKVGAIQFDNFNIEVVGETCPDKNNGKVIINTNETHNYNVSINGLNYSFTSNKTIEDIAPGTYNMCITITGESFEQCYTIQIPESNFVAGKTTLTSKNVSIEITEGTGPFNVFVNGENILKTSSSIININVKNGDLIQVKTAKECEGVFSKTINLFSDITAYPNPTTGNFEISFPIKQEQVNVALYTLQSQLISTKTYQVINGKVQISLEGKPSGIYIVKIGLENPKIFKIIKHKN</sequence>
<accession>A0A3D9RLK5</accession>
<evidence type="ECO:0000259" key="2">
    <source>
        <dbReference type="PROSITE" id="PS51175"/>
    </source>
</evidence>
<gene>
    <name evidence="3" type="ORF">BX611_2416</name>
</gene>
<dbReference type="PANTHER" id="PTHR34154:SF3">
    <property type="entry name" value="ALKALI-SENSITIVE LINKAGE PROTEIN 1"/>
    <property type="match status" value="1"/>
</dbReference>
<keyword evidence="4" id="KW-1185">Reference proteome</keyword>
<protein>
    <submittedName>
        <fullName evidence="3">Putative secreted protein (Por secretion system target)</fullName>
    </submittedName>
</protein>
<dbReference type="OrthoDB" id="9809583at2"/>
<evidence type="ECO:0000256" key="1">
    <source>
        <dbReference type="ARBA" id="ARBA00022729"/>
    </source>
</evidence>
<comment type="caution">
    <text evidence="3">The sequence shown here is derived from an EMBL/GenBank/DDBJ whole genome shotgun (WGS) entry which is preliminary data.</text>
</comment>
<feature type="domain" description="CBM6" evidence="2">
    <location>
        <begin position="291"/>
        <end position="409"/>
    </location>
</feature>
<reference evidence="3 4" key="1">
    <citation type="submission" date="2018-08" db="EMBL/GenBank/DDBJ databases">
        <title>Genomic Encyclopedia of Type Strains, Phase III (KMG-III): the genomes of soil and plant-associated and newly described type strains.</title>
        <authorList>
            <person name="Whitman W."/>
        </authorList>
    </citation>
    <scope>NUCLEOTIDE SEQUENCE [LARGE SCALE GENOMIC DNA]</scope>
    <source>
        <strain evidence="3 4">325-5</strain>
    </source>
</reference>
<dbReference type="Gene3D" id="2.60.120.260">
    <property type="entry name" value="Galactose-binding domain-like"/>
    <property type="match status" value="1"/>
</dbReference>
<dbReference type="InterPro" id="IPR024655">
    <property type="entry name" value="Asl1_glyco_hydro_catalytic"/>
</dbReference>
<dbReference type="GO" id="GO:0071966">
    <property type="term" value="P:fungal-type cell wall polysaccharide metabolic process"/>
    <property type="evidence" value="ECO:0007669"/>
    <property type="project" value="TreeGrafter"/>
</dbReference>
<dbReference type="CDD" id="cd04080">
    <property type="entry name" value="CBM6_cellulase-like"/>
    <property type="match status" value="1"/>
</dbReference>
<dbReference type="NCBIfam" id="TIGR04183">
    <property type="entry name" value="Por_Secre_tail"/>
    <property type="match status" value="1"/>
</dbReference>
<dbReference type="InterPro" id="IPR017853">
    <property type="entry name" value="GH"/>
</dbReference>
<dbReference type="Pfam" id="PF03422">
    <property type="entry name" value="CBM_6"/>
    <property type="match status" value="1"/>
</dbReference>
<dbReference type="SMART" id="SM00606">
    <property type="entry name" value="CBD_IV"/>
    <property type="match status" value="1"/>
</dbReference>
<dbReference type="InterPro" id="IPR008979">
    <property type="entry name" value="Galactose-bd-like_sf"/>
</dbReference>
<evidence type="ECO:0000313" key="4">
    <source>
        <dbReference type="Proteomes" id="UP000256429"/>
    </source>
</evidence>
<dbReference type="AlphaFoldDB" id="A0A3D9RLK5"/>
<dbReference type="PANTHER" id="PTHR34154">
    <property type="entry name" value="ALKALI-SENSITIVE LINKAGE PROTEIN 1"/>
    <property type="match status" value="1"/>
</dbReference>
<organism evidence="3 4">
    <name type="scientific">Lutibacter oceani</name>
    <dbReference type="NCBI Taxonomy" id="1853311"/>
    <lineage>
        <taxon>Bacteria</taxon>
        <taxon>Pseudomonadati</taxon>
        <taxon>Bacteroidota</taxon>
        <taxon>Flavobacteriia</taxon>
        <taxon>Flavobacteriales</taxon>
        <taxon>Flavobacteriaceae</taxon>
        <taxon>Lutibacter</taxon>
    </lineage>
</organism>
<dbReference type="Pfam" id="PF11790">
    <property type="entry name" value="Glyco_hydro_cc"/>
    <property type="match status" value="1"/>
</dbReference>
<dbReference type="EMBL" id="QTTQ01000011">
    <property type="protein sequence ID" value="REE80763.1"/>
    <property type="molecule type" value="Genomic_DNA"/>
</dbReference>
<dbReference type="SUPFAM" id="SSF51445">
    <property type="entry name" value="(Trans)glycosidases"/>
    <property type="match status" value="1"/>
</dbReference>
<dbReference type="InterPro" id="IPR006584">
    <property type="entry name" value="Cellulose-bd_IV"/>
</dbReference>
<keyword evidence="1" id="KW-0732">Signal</keyword>
<dbReference type="InterPro" id="IPR026444">
    <property type="entry name" value="Secre_tail"/>
</dbReference>
<dbReference type="InterPro" id="IPR053183">
    <property type="entry name" value="ASL1"/>
</dbReference>
<name>A0A3D9RLK5_9FLAO</name>
<dbReference type="PROSITE" id="PS51175">
    <property type="entry name" value="CBM6"/>
    <property type="match status" value="1"/>
</dbReference>